<evidence type="ECO:0000313" key="3">
    <source>
        <dbReference type="Proteomes" id="UP000621492"/>
    </source>
</evidence>
<reference evidence="2" key="1">
    <citation type="journal article" date="2014" name="Int. J. Syst. Evol. Microbiol.">
        <title>Complete genome sequence of Corynebacterium casei LMG S-19264T (=DSM 44701T), isolated from a smear-ripened cheese.</title>
        <authorList>
            <consortium name="US DOE Joint Genome Institute (JGI-PGF)"/>
            <person name="Walter F."/>
            <person name="Albersmeier A."/>
            <person name="Kalinowski J."/>
            <person name="Ruckert C."/>
        </authorList>
    </citation>
    <scope>NUCLEOTIDE SEQUENCE</scope>
    <source>
        <strain evidence="2">CGMCC 1.15454</strain>
    </source>
</reference>
<gene>
    <name evidence="2" type="ORF">GCM10011409_17360</name>
</gene>
<dbReference type="RefSeq" id="WP_088049788.1">
    <property type="nucleotide sequence ID" value="NZ_BMJD01000010.1"/>
</dbReference>
<keyword evidence="3" id="KW-1185">Reference proteome</keyword>
<protein>
    <submittedName>
        <fullName evidence="2">Uncharacterized protein</fullName>
    </submittedName>
</protein>
<feature type="compositionally biased region" description="Basic and acidic residues" evidence="1">
    <location>
        <begin position="25"/>
        <end position="60"/>
    </location>
</feature>
<name>A0A9W5X5L6_9BACI</name>
<sequence length="75" mass="8865">MSDKKKVIHVKDLVIKADNVHIEPRRPHRYDPFFGGRRMDEQHESAEAAGDERENEHEHADESEDRDNRGPFSWI</sequence>
<dbReference type="EMBL" id="BMJD01000010">
    <property type="protein sequence ID" value="GGB40347.1"/>
    <property type="molecule type" value="Genomic_DNA"/>
</dbReference>
<organism evidence="2 3">
    <name type="scientific">Lentibacillus populi</name>
    <dbReference type="NCBI Taxonomy" id="1827502"/>
    <lineage>
        <taxon>Bacteria</taxon>
        <taxon>Bacillati</taxon>
        <taxon>Bacillota</taxon>
        <taxon>Bacilli</taxon>
        <taxon>Bacillales</taxon>
        <taxon>Bacillaceae</taxon>
        <taxon>Lentibacillus</taxon>
    </lineage>
</organism>
<evidence type="ECO:0000313" key="2">
    <source>
        <dbReference type="EMBL" id="GGB40347.1"/>
    </source>
</evidence>
<reference evidence="2" key="2">
    <citation type="submission" date="2020-09" db="EMBL/GenBank/DDBJ databases">
        <authorList>
            <person name="Sun Q."/>
            <person name="Zhou Y."/>
        </authorList>
    </citation>
    <scope>NUCLEOTIDE SEQUENCE</scope>
    <source>
        <strain evidence="2">CGMCC 1.15454</strain>
    </source>
</reference>
<accession>A0A9W5X5L6</accession>
<feature type="region of interest" description="Disordered" evidence="1">
    <location>
        <begin position="25"/>
        <end position="75"/>
    </location>
</feature>
<evidence type="ECO:0000256" key="1">
    <source>
        <dbReference type="SAM" id="MobiDB-lite"/>
    </source>
</evidence>
<comment type="caution">
    <text evidence="2">The sequence shown here is derived from an EMBL/GenBank/DDBJ whole genome shotgun (WGS) entry which is preliminary data.</text>
</comment>
<dbReference type="AlphaFoldDB" id="A0A9W5X5L6"/>
<proteinExistence type="predicted"/>
<dbReference type="Proteomes" id="UP000621492">
    <property type="component" value="Unassembled WGS sequence"/>
</dbReference>